<dbReference type="GO" id="GO:0045493">
    <property type="term" value="P:xylan catabolic process"/>
    <property type="evidence" value="ECO:0007669"/>
    <property type="project" value="UniProtKB-KW"/>
</dbReference>
<protein>
    <submittedName>
        <fullName evidence="10">Unannotated protein</fullName>
    </submittedName>
</protein>
<accession>A0A6J6KWA7</accession>
<evidence type="ECO:0000256" key="6">
    <source>
        <dbReference type="ARBA" id="ARBA00022801"/>
    </source>
</evidence>
<dbReference type="EMBL" id="CAEZWE010000035">
    <property type="protein sequence ID" value="CAB4654087.1"/>
    <property type="molecule type" value="Genomic_DNA"/>
</dbReference>
<dbReference type="InterPro" id="IPR029058">
    <property type="entry name" value="AB_hydrolase_fold"/>
</dbReference>
<evidence type="ECO:0000256" key="5">
    <source>
        <dbReference type="ARBA" id="ARBA00022729"/>
    </source>
</evidence>
<comment type="function">
    <text evidence="9">Involved in degradation of plant cell walls. Hydrolyzes the feruloyl-arabinose ester bond in arabinoxylans, and the feruloyl-galactose ester bond in pectin. Active against paranitrophenyl-acetate, methyl ferulate and wheat arabinoxylan.</text>
</comment>
<dbReference type="GO" id="GO:0005576">
    <property type="term" value="C:extracellular region"/>
    <property type="evidence" value="ECO:0007669"/>
    <property type="project" value="UniProtKB-SubCell"/>
</dbReference>
<dbReference type="InterPro" id="IPR043595">
    <property type="entry name" value="FaeB/C/D"/>
</dbReference>
<evidence type="ECO:0000256" key="1">
    <source>
        <dbReference type="ARBA" id="ARBA00004613"/>
    </source>
</evidence>
<keyword evidence="7" id="KW-0119">Carbohydrate metabolism</keyword>
<dbReference type="PANTHER" id="PTHR38050:SF1">
    <property type="entry name" value="FERULOYL ESTERASE C"/>
    <property type="match status" value="1"/>
</dbReference>
<evidence type="ECO:0000256" key="8">
    <source>
        <dbReference type="ARBA" id="ARBA00023326"/>
    </source>
</evidence>
<keyword evidence="8" id="KW-0624">Polysaccharide degradation</keyword>
<evidence type="ECO:0000256" key="2">
    <source>
        <dbReference type="ARBA" id="ARBA00010278"/>
    </source>
</evidence>
<keyword evidence="3" id="KW-0964">Secreted</keyword>
<reference evidence="10" key="1">
    <citation type="submission" date="2020-05" db="EMBL/GenBank/DDBJ databases">
        <authorList>
            <person name="Chiriac C."/>
            <person name="Salcher M."/>
            <person name="Ghai R."/>
            <person name="Kavagutti S V."/>
        </authorList>
    </citation>
    <scope>NUCLEOTIDE SEQUENCE</scope>
</reference>
<evidence type="ECO:0000256" key="3">
    <source>
        <dbReference type="ARBA" id="ARBA00022525"/>
    </source>
</evidence>
<dbReference type="SUPFAM" id="SSF53474">
    <property type="entry name" value="alpha/beta-Hydrolases"/>
    <property type="match status" value="1"/>
</dbReference>
<sequence>MLSALVAATLACSNVTQQINTASSTSVLTSQQLTPYPKGASLHNIKVNGITRKFLIDVPEDIDVPRAIVFVLHGGGGEGLNISTVGRFPMAEFRTVGDREGFIVVYPEGLPARDRQGLAGWTDCRADNSVSSGSDDVGFLAALVSLIGTAYQLPSTHLFMAGSSNGGQMTQAFAFHHPEMLGAIASSVGSLPASPLPGPCTTGPSESIPILLSHGTDDPQMPFGGGCVANIGGGCNRGRVVSAEATLERWLTINNLTTTEPVQSTVDVNFADSGPAQQFLYTGPSPVEWWRLDGAGHASPSKSVLVTTSRIAGIQNRDIEFAEVAWTFFKDQLPLK</sequence>
<keyword evidence="5" id="KW-0732">Signal</keyword>
<evidence type="ECO:0000256" key="4">
    <source>
        <dbReference type="ARBA" id="ARBA00022651"/>
    </source>
</evidence>
<dbReference type="Gene3D" id="3.40.50.1820">
    <property type="entry name" value="alpha/beta hydrolase"/>
    <property type="match status" value="1"/>
</dbReference>
<dbReference type="GO" id="GO:0030600">
    <property type="term" value="F:feruloyl esterase activity"/>
    <property type="evidence" value="ECO:0007669"/>
    <property type="project" value="InterPro"/>
</dbReference>
<keyword evidence="4" id="KW-0858">Xylan degradation</keyword>
<evidence type="ECO:0000313" key="10">
    <source>
        <dbReference type="EMBL" id="CAB4654087.1"/>
    </source>
</evidence>
<name>A0A6J6KWA7_9ZZZZ</name>
<proteinExistence type="inferred from homology"/>
<comment type="similarity">
    <text evidence="2">Belongs to the faeC family.</text>
</comment>
<comment type="subcellular location">
    <subcellularLocation>
        <location evidence="1">Secreted</location>
    </subcellularLocation>
</comment>
<evidence type="ECO:0000256" key="9">
    <source>
        <dbReference type="ARBA" id="ARBA00025250"/>
    </source>
</evidence>
<gene>
    <name evidence="10" type="ORF">UFOPK2169_00963</name>
</gene>
<dbReference type="AlphaFoldDB" id="A0A6J6KWA7"/>
<keyword evidence="6" id="KW-0378">Hydrolase</keyword>
<organism evidence="10">
    <name type="scientific">freshwater metagenome</name>
    <dbReference type="NCBI Taxonomy" id="449393"/>
    <lineage>
        <taxon>unclassified sequences</taxon>
        <taxon>metagenomes</taxon>
        <taxon>ecological metagenomes</taxon>
    </lineage>
</organism>
<evidence type="ECO:0000256" key="7">
    <source>
        <dbReference type="ARBA" id="ARBA00023277"/>
    </source>
</evidence>
<dbReference type="PANTHER" id="PTHR38050">
    <property type="match status" value="1"/>
</dbReference>